<reference evidence="1" key="1">
    <citation type="submission" date="2023-04" db="EMBL/GenBank/DDBJ databases">
        <title>Ambrosiozyma monospora NBRC 1965.</title>
        <authorList>
            <person name="Ichikawa N."/>
            <person name="Sato H."/>
            <person name="Tonouchi N."/>
        </authorList>
    </citation>
    <scope>NUCLEOTIDE SEQUENCE</scope>
    <source>
        <strain evidence="1">NBRC 1965</strain>
    </source>
</reference>
<comment type="caution">
    <text evidence="1">The sequence shown here is derived from an EMBL/GenBank/DDBJ whole genome shotgun (WGS) entry which is preliminary data.</text>
</comment>
<keyword evidence="2" id="KW-1185">Reference proteome</keyword>
<evidence type="ECO:0000313" key="1">
    <source>
        <dbReference type="EMBL" id="GMG52100.1"/>
    </source>
</evidence>
<dbReference type="EMBL" id="BSXU01005276">
    <property type="protein sequence ID" value="GMG52100.1"/>
    <property type="molecule type" value="Genomic_DNA"/>
</dbReference>
<proteinExistence type="predicted"/>
<accession>A0A9W6Z6M5</accession>
<gene>
    <name evidence="1" type="ORF">Amon01_000729100</name>
</gene>
<sequence length="451" mass="52713">MLERPDKYIWPSFLIESPNLNQIFTPQFRRVKGNARFQVKKDIPNVVYIEFGFRGRSITNFLYQQAEHLHKDPVLYEERLTLFENDTKRLYNSFAHTGSHSSTVISGTVFDVDFVYDFPTDVFLPSSCEELGDDEGWINVRYELFVRVRYLDDKDVEKPFELSCSVKYQGKSNSELAGSERVTTSHKLFKSKLKYYICDPETGRMIENSVSDAHRHSRKFRRVFDEKYKKENMERVSKNVELRIHIGPDSIDIASGLDALPIMIELPYVIDVEPDFKVFGQSTELGLFEVKAFSFKVLQGIHFTCNKFSYNTTIENEILSKKFPKGTRPMFDCAFFEYYPERRSYCFYTTLGEMVGLTDPILSLLKYPIMNNIDSNHFKIQNTAVFELTIGNAQQEDEKSGVFRFKFGTIFKCEHPNKEVDSPYKYSGNVRYQMAGYEDDPNRMLSEVRFH</sequence>
<evidence type="ECO:0000313" key="2">
    <source>
        <dbReference type="Proteomes" id="UP001165063"/>
    </source>
</evidence>
<dbReference type="Proteomes" id="UP001165063">
    <property type="component" value="Unassembled WGS sequence"/>
</dbReference>
<dbReference type="OrthoDB" id="3986512at2759"/>
<protein>
    <submittedName>
        <fullName evidence="1">Unnamed protein product</fullName>
    </submittedName>
</protein>
<name>A0A9W6Z6M5_AMBMO</name>
<dbReference type="AlphaFoldDB" id="A0A9W6Z6M5"/>
<organism evidence="1 2">
    <name type="scientific">Ambrosiozyma monospora</name>
    <name type="common">Yeast</name>
    <name type="synonym">Endomycopsis monosporus</name>
    <dbReference type="NCBI Taxonomy" id="43982"/>
    <lineage>
        <taxon>Eukaryota</taxon>
        <taxon>Fungi</taxon>
        <taxon>Dikarya</taxon>
        <taxon>Ascomycota</taxon>
        <taxon>Saccharomycotina</taxon>
        <taxon>Pichiomycetes</taxon>
        <taxon>Pichiales</taxon>
        <taxon>Pichiaceae</taxon>
        <taxon>Ambrosiozyma</taxon>
    </lineage>
</organism>